<evidence type="ECO:0000256" key="1">
    <source>
        <dbReference type="SAM" id="MobiDB-lite"/>
    </source>
</evidence>
<dbReference type="InterPro" id="IPR045534">
    <property type="entry name" value="DUF6428"/>
</dbReference>
<reference evidence="3" key="1">
    <citation type="submission" date="2024-04" db="EMBL/GenBank/DDBJ databases">
        <title>Phylogenomic analyses of a clade within the roseobacter group suggest taxonomic reassignments of species of the genera Aestuariivita, Citreicella, Loktanella, Nautella, Pelagibaca, Ruegeria, Thalassobius, Thiobacimonas and Tropicibacter, and the proposal o.</title>
        <authorList>
            <person name="Jeon C.O."/>
        </authorList>
    </citation>
    <scope>NUCLEOTIDE SEQUENCE [LARGE SCALE GENOMIC DNA]</scope>
    <source>
        <strain evidence="3">BS5-3</strain>
    </source>
</reference>
<dbReference type="EMBL" id="CP150951">
    <property type="protein sequence ID" value="WZC49233.2"/>
    <property type="molecule type" value="Genomic_DNA"/>
</dbReference>
<dbReference type="Proteomes" id="UP001440612">
    <property type="component" value="Chromosome"/>
</dbReference>
<gene>
    <name evidence="2" type="ORF">AABB29_00800</name>
</gene>
<accession>A0ABZ2V7N8</accession>
<sequence length="176" mass="18831">MNTLLDLLDTLQRQDHTHSLVFETADGAISPGYHVTELRYSTSKGVDCGGMIETWSEARLQLLDGHGQTHMSVGKFCSIATKCLAAIPELASASLMVEFGHDNAELRIMSLHHPERRGTRVVVGLGNSRAVCKPAQKSELESGGSEACCGHDQTAAKTSSYSSPDGLRENASPCCA</sequence>
<feature type="region of interest" description="Disordered" evidence="1">
    <location>
        <begin position="155"/>
        <end position="176"/>
    </location>
</feature>
<proteinExistence type="predicted"/>
<dbReference type="RefSeq" id="WP_373636911.1">
    <property type="nucleotide sequence ID" value="NZ_CP150951.2"/>
</dbReference>
<evidence type="ECO:0000313" key="2">
    <source>
        <dbReference type="EMBL" id="WZC49233.2"/>
    </source>
</evidence>
<evidence type="ECO:0000313" key="3">
    <source>
        <dbReference type="Proteomes" id="UP001440612"/>
    </source>
</evidence>
<protein>
    <submittedName>
        <fullName evidence="2">DUF6428 family protein</fullName>
    </submittedName>
</protein>
<dbReference type="Pfam" id="PF20001">
    <property type="entry name" value="DUF6428"/>
    <property type="match status" value="1"/>
</dbReference>
<organism evidence="2 3">
    <name type="scientific">Yoonia phaeophyticola</name>
    <dbReference type="NCBI Taxonomy" id="3137369"/>
    <lineage>
        <taxon>Bacteria</taxon>
        <taxon>Pseudomonadati</taxon>
        <taxon>Pseudomonadota</taxon>
        <taxon>Alphaproteobacteria</taxon>
        <taxon>Rhodobacterales</taxon>
        <taxon>Paracoccaceae</taxon>
        <taxon>Yoonia</taxon>
    </lineage>
</organism>
<keyword evidence="3" id="KW-1185">Reference proteome</keyword>
<name>A0ABZ2V7N8_9RHOB</name>